<organism evidence="2 3">
    <name type="scientific">Brassica cretica</name>
    <name type="common">Mustard</name>
    <dbReference type="NCBI Taxonomy" id="69181"/>
    <lineage>
        <taxon>Eukaryota</taxon>
        <taxon>Viridiplantae</taxon>
        <taxon>Streptophyta</taxon>
        <taxon>Embryophyta</taxon>
        <taxon>Tracheophyta</taxon>
        <taxon>Spermatophyta</taxon>
        <taxon>Magnoliopsida</taxon>
        <taxon>eudicotyledons</taxon>
        <taxon>Gunneridae</taxon>
        <taxon>Pentapetalae</taxon>
        <taxon>rosids</taxon>
        <taxon>malvids</taxon>
        <taxon>Brassicales</taxon>
        <taxon>Brassicaceae</taxon>
        <taxon>Brassiceae</taxon>
        <taxon>Brassica</taxon>
    </lineage>
</organism>
<accession>A0ABQ7B557</accession>
<comment type="caution">
    <text evidence="2">The sequence shown here is derived from an EMBL/GenBank/DDBJ whole genome shotgun (WGS) entry which is preliminary data.</text>
</comment>
<keyword evidence="3" id="KW-1185">Reference proteome</keyword>
<feature type="region of interest" description="Disordered" evidence="1">
    <location>
        <begin position="39"/>
        <end position="67"/>
    </location>
</feature>
<name>A0ABQ7B557_BRACR</name>
<reference evidence="2 3" key="1">
    <citation type="journal article" date="2020" name="BMC Genomics">
        <title>Intraspecific diversification of the crop wild relative Brassica cretica Lam. using demographic model selection.</title>
        <authorList>
            <person name="Kioukis A."/>
            <person name="Michalopoulou V.A."/>
            <person name="Briers L."/>
            <person name="Pirintsos S."/>
            <person name="Studholme D.J."/>
            <person name="Pavlidis P."/>
            <person name="Sarris P.F."/>
        </authorList>
    </citation>
    <scope>NUCLEOTIDE SEQUENCE [LARGE SCALE GENOMIC DNA]</scope>
    <source>
        <strain evidence="3">cv. PFS-1207/04</strain>
    </source>
</reference>
<feature type="compositionally biased region" description="Basic and acidic residues" evidence="1">
    <location>
        <begin position="42"/>
        <end position="53"/>
    </location>
</feature>
<evidence type="ECO:0000313" key="2">
    <source>
        <dbReference type="EMBL" id="KAF3527507.1"/>
    </source>
</evidence>
<protein>
    <submittedName>
        <fullName evidence="2">Uncharacterized protein</fullName>
    </submittedName>
</protein>
<dbReference type="EMBL" id="QGKV02001507">
    <property type="protein sequence ID" value="KAF3527507.1"/>
    <property type="molecule type" value="Genomic_DNA"/>
</dbReference>
<feature type="compositionally biased region" description="Polar residues" evidence="1">
    <location>
        <begin position="58"/>
        <end position="67"/>
    </location>
</feature>
<evidence type="ECO:0000313" key="3">
    <source>
        <dbReference type="Proteomes" id="UP000266723"/>
    </source>
</evidence>
<sequence length="67" mass="7557">MHKPFDWSETIEDLNKNQQISELYLSILMSSNRQLSLSSRRATADSLRRRGEEPTLFAASSRTGTAG</sequence>
<dbReference type="Proteomes" id="UP000266723">
    <property type="component" value="Unassembled WGS sequence"/>
</dbReference>
<proteinExistence type="predicted"/>
<evidence type="ECO:0000256" key="1">
    <source>
        <dbReference type="SAM" id="MobiDB-lite"/>
    </source>
</evidence>
<gene>
    <name evidence="2" type="ORF">DY000_02040425</name>
</gene>